<accession>A0ABV0VUC0</accession>
<gene>
    <name evidence="2" type="ORF">XENORESO_020753</name>
</gene>
<proteinExistence type="predicted"/>
<dbReference type="Proteomes" id="UP001444071">
    <property type="component" value="Unassembled WGS sequence"/>
</dbReference>
<feature type="region of interest" description="Disordered" evidence="1">
    <location>
        <begin position="1"/>
        <end position="35"/>
    </location>
</feature>
<protein>
    <submittedName>
        <fullName evidence="2">Uncharacterized protein</fullName>
    </submittedName>
</protein>
<organism evidence="2 3">
    <name type="scientific">Xenotaenia resolanae</name>
    <dbReference type="NCBI Taxonomy" id="208358"/>
    <lineage>
        <taxon>Eukaryota</taxon>
        <taxon>Metazoa</taxon>
        <taxon>Chordata</taxon>
        <taxon>Craniata</taxon>
        <taxon>Vertebrata</taxon>
        <taxon>Euteleostomi</taxon>
        <taxon>Actinopterygii</taxon>
        <taxon>Neopterygii</taxon>
        <taxon>Teleostei</taxon>
        <taxon>Neoteleostei</taxon>
        <taxon>Acanthomorphata</taxon>
        <taxon>Ovalentaria</taxon>
        <taxon>Atherinomorphae</taxon>
        <taxon>Cyprinodontiformes</taxon>
        <taxon>Goodeidae</taxon>
        <taxon>Xenotaenia</taxon>
    </lineage>
</organism>
<dbReference type="EMBL" id="JAHRIM010010842">
    <property type="protein sequence ID" value="MEQ2260579.1"/>
    <property type="molecule type" value="Genomic_DNA"/>
</dbReference>
<reference evidence="2 3" key="1">
    <citation type="submission" date="2021-06" db="EMBL/GenBank/DDBJ databases">
        <authorList>
            <person name="Palmer J.M."/>
        </authorList>
    </citation>
    <scope>NUCLEOTIDE SEQUENCE [LARGE SCALE GENOMIC DNA]</scope>
    <source>
        <strain evidence="2 3">XR_2019</strain>
        <tissue evidence="2">Muscle</tissue>
    </source>
</reference>
<comment type="caution">
    <text evidence="2">The sequence shown here is derived from an EMBL/GenBank/DDBJ whole genome shotgun (WGS) entry which is preliminary data.</text>
</comment>
<sequence length="94" mass="10161">GPPKHKPPPPVKAGSSTEMLNKPSEPPTATEIVPLSPGDVYYEPTGGEPVEFFLLCIHVQISCDGLISDNDSWLGYVILCRPGRCSRLFGDISH</sequence>
<keyword evidence="3" id="KW-1185">Reference proteome</keyword>
<evidence type="ECO:0000313" key="3">
    <source>
        <dbReference type="Proteomes" id="UP001444071"/>
    </source>
</evidence>
<evidence type="ECO:0000256" key="1">
    <source>
        <dbReference type="SAM" id="MobiDB-lite"/>
    </source>
</evidence>
<evidence type="ECO:0000313" key="2">
    <source>
        <dbReference type="EMBL" id="MEQ2260579.1"/>
    </source>
</evidence>
<name>A0ABV0VUC0_9TELE</name>
<feature type="non-terminal residue" evidence="2">
    <location>
        <position position="1"/>
    </location>
</feature>